<evidence type="ECO:0000256" key="6">
    <source>
        <dbReference type="ARBA" id="ARBA00023065"/>
    </source>
</evidence>
<proteinExistence type="inferred from homology"/>
<feature type="region of interest" description="Disordered" evidence="10">
    <location>
        <begin position="904"/>
        <end position="925"/>
    </location>
</feature>
<evidence type="ECO:0000256" key="9">
    <source>
        <dbReference type="RuleBase" id="RU010713"/>
    </source>
</evidence>
<evidence type="ECO:0000256" key="1">
    <source>
        <dbReference type="ARBA" id="ARBA00004651"/>
    </source>
</evidence>
<evidence type="ECO:0000256" key="5">
    <source>
        <dbReference type="ARBA" id="ARBA00022989"/>
    </source>
</evidence>
<feature type="transmembrane region" description="Helical" evidence="9">
    <location>
        <begin position="30"/>
        <end position="50"/>
    </location>
</feature>
<keyword evidence="8 9" id="KW-0407">Ion channel</keyword>
<keyword evidence="5 9" id="KW-1133">Transmembrane helix</keyword>
<sequence length="1033" mass="119141">MVGVEFIDFLKKLHVPDYVGVEDFADKLSFLYSVLVLMLCTVVVTVKQYLMSAISCYIPTVPSGTDFDKFLENFCWVHGTIPFLSDEPMPQTLDEWAYFDQKYRINYYQWVPFMLGLQCMLFYIPRVIWQVICCNRAGTDIEHLVLVAYQASNSKPDERKQLVSHVVSSLKEMLYQHREYRDGKLVEAKNRVFDACGLLVVSKRLGTWLAFTYFIVKVFYLSNAVGQLYLMKRFLGFNASLTNFGMEMTNFMMTGRNWEQTRIFPRISFCYMADLRHLGSTNRYVAQCVLPVNMLNEKLYIFLWYWTAMVSICTALSIPLWMLRLTIFKNRVHFVKKFLRINEQFHKTDKTLLKQFTQQFLRHDGIFLLRMISMNAGDVITSEVISNLWRNYCAQECLSQPVQLPTSATPVSKLNETNPPNLSALVLPPYASPAATLSQLNPTFEKVGGGKSSFVYRIEEQAEAVPDIRNRVDVEYEELVSPELTLFHRNHRHCLLTSVFKDLLQISQPSSSQQNPSTIFCISNISGTHTSFPDGLSRLNSESQLRLFKLSESNPFRMSGVDFISLYNKYCLTSLIGVDDWVDRLSYIYSYILLLGFAILVTTKTYLFRPIACHMPTAPQGANFKNYVESACWVLGTIPIRANESIPQTEDEFEQLSKERRINYYQWVPFILAIQCIMFYLPRLAWQSVSFNRLGTDLNVLVSQANHALVASTRSARNVSIGKVAHTLEMLLFAHRDYRHGTFANLRRRLASALSFLFVSKRFGTWIVLSYFCIKLAYFINTVVQLYFMKVFLGYDQALFPFEGKMFGSLLSGSDWADTLYFPRKAYCPISLRHLGTKGNFYLGVCALPINMFNEKIYIFLYFWITMVMLLTLLSIPVWLIRIGTKRRRTAIIYKYLRLRPPEEKSEPESETSSKTSSLSHDSVDPAVRSNVETFVEKFLRVDGVFLIHILTANAGDVVTGEVVSLLWHAWVLKYAGRKEWEHPSECYSDSETDDEPSQHEVHTLTESSLSNGHTELRHRMRKHNINGSSKSL</sequence>
<dbReference type="PANTHER" id="PTHR11893:SF36">
    <property type="entry name" value="INNEXIN-5"/>
    <property type="match status" value="1"/>
</dbReference>
<feature type="transmembrane region" description="Helical" evidence="9">
    <location>
        <begin position="588"/>
        <end position="607"/>
    </location>
</feature>
<accession>A0A8S9Z3J3</accession>
<dbReference type="PRINTS" id="PR01262">
    <property type="entry name" value="INNEXIN"/>
</dbReference>
<organism evidence="11 12">
    <name type="scientific">Paragonimus skrjabini miyazakii</name>
    <dbReference type="NCBI Taxonomy" id="59628"/>
    <lineage>
        <taxon>Eukaryota</taxon>
        <taxon>Metazoa</taxon>
        <taxon>Spiralia</taxon>
        <taxon>Lophotrochozoa</taxon>
        <taxon>Platyhelminthes</taxon>
        <taxon>Trematoda</taxon>
        <taxon>Digenea</taxon>
        <taxon>Plagiorchiida</taxon>
        <taxon>Troglotremata</taxon>
        <taxon>Troglotrematidae</taxon>
        <taxon>Paragonimus</taxon>
    </lineage>
</organism>
<keyword evidence="4 9" id="KW-0812">Transmembrane</keyword>
<evidence type="ECO:0000313" key="11">
    <source>
        <dbReference type="EMBL" id="KAF7261274.1"/>
    </source>
</evidence>
<comment type="subcellular location">
    <subcellularLocation>
        <location evidence="1 9">Cell membrane</location>
        <topology evidence="1 9">Multi-pass membrane protein</topology>
    </subcellularLocation>
</comment>
<keyword evidence="7 9" id="KW-0472">Membrane</keyword>
<comment type="caution">
    <text evidence="11">The sequence shown here is derived from an EMBL/GenBank/DDBJ whole genome shotgun (WGS) entry which is preliminary data.</text>
</comment>
<keyword evidence="3" id="KW-1003">Cell membrane</keyword>
<dbReference type="Pfam" id="PF00876">
    <property type="entry name" value="Innexin"/>
    <property type="match status" value="2"/>
</dbReference>
<evidence type="ECO:0000256" key="3">
    <source>
        <dbReference type="ARBA" id="ARBA00022475"/>
    </source>
</evidence>
<dbReference type="AlphaFoldDB" id="A0A8S9Z3J3"/>
<dbReference type="PROSITE" id="PS51013">
    <property type="entry name" value="PANNEXIN"/>
    <property type="match status" value="2"/>
</dbReference>
<feature type="transmembrane region" description="Helical" evidence="9">
    <location>
        <begin position="766"/>
        <end position="788"/>
    </location>
</feature>
<evidence type="ECO:0000256" key="2">
    <source>
        <dbReference type="ARBA" id="ARBA00022448"/>
    </source>
</evidence>
<dbReference type="GO" id="GO:0005886">
    <property type="term" value="C:plasma membrane"/>
    <property type="evidence" value="ECO:0007669"/>
    <property type="project" value="UniProtKB-SubCell"/>
</dbReference>
<feature type="region of interest" description="Disordered" evidence="10">
    <location>
        <begin position="985"/>
        <end position="1033"/>
    </location>
</feature>
<feature type="compositionally biased region" description="Polar residues" evidence="10">
    <location>
        <begin position="1005"/>
        <end position="1014"/>
    </location>
</feature>
<protein>
    <recommendedName>
        <fullName evidence="9">Innexin</fullName>
    </recommendedName>
</protein>
<keyword evidence="12" id="KW-1185">Reference proteome</keyword>
<comment type="function">
    <text evidence="9">Structural component of the gap junctions.</text>
</comment>
<dbReference type="InterPro" id="IPR000990">
    <property type="entry name" value="Innexin"/>
</dbReference>
<keyword evidence="6 9" id="KW-0406">Ion transport</keyword>
<feature type="compositionally biased region" description="Low complexity" evidence="10">
    <location>
        <begin position="911"/>
        <end position="920"/>
    </location>
</feature>
<evidence type="ECO:0000256" key="8">
    <source>
        <dbReference type="ARBA" id="ARBA00023303"/>
    </source>
</evidence>
<feature type="transmembrane region" description="Helical" evidence="9">
    <location>
        <begin position="857"/>
        <end position="881"/>
    </location>
</feature>
<dbReference type="GO" id="GO:0005921">
    <property type="term" value="C:gap junction"/>
    <property type="evidence" value="ECO:0007669"/>
    <property type="project" value="UniProtKB-UniRule"/>
</dbReference>
<dbReference type="GO" id="GO:0005243">
    <property type="term" value="F:gap junction channel activity"/>
    <property type="evidence" value="ECO:0007669"/>
    <property type="project" value="TreeGrafter"/>
</dbReference>
<feature type="transmembrane region" description="Helical" evidence="9">
    <location>
        <begin position="303"/>
        <end position="323"/>
    </location>
</feature>
<reference evidence="11" key="1">
    <citation type="submission" date="2019-07" db="EMBL/GenBank/DDBJ databases">
        <title>Annotation for the trematode Paragonimus miyazaki's.</title>
        <authorList>
            <person name="Choi Y.-J."/>
        </authorList>
    </citation>
    <scope>NUCLEOTIDE SEQUENCE</scope>
    <source>
        <strain evidence="11">Japan</strain>
    </source>
</reference>
<evidence type="ECO:0000256" key="10">
    <source>
        <dbReference type="SAM" id="MobiDB-lite"/>
    </source>
</evidence>
<dbReference type="EMBL" id="JTDE01000430">
    <property type="protein sequence ID" value="KAF7261274.1"/>
    <property type="molecule type" value="Genomic_DNA"/>
</dbReference>
<feature type="transmembrane region" description="Helical" evidence="9">
    <location>
        <begin position="664"/>
        <end position="681"/>
    </location>
</feature>
<evidence type="ECO:0000256" key="4">
    <source>
        <dbReference type="ARBA" id="ARBA00022692"/>
    </source>
</evidence>
<comment type="similarity">
    <text evidence="9">Belongs to the pannexin family.</text>
</comment>
<feature type="transmembrane region" description="Helical" evidence="9">
    <location>
        <begin position="208"/>
        <end position="230"/>
    </location>
</feature>
<keyword evidence="2 9" id="KW-0813">Transport</keyword>
<dbReference type="PANTHER" id="PTHR11893">
    <property type="entry name" value="INNEXIN"/>
    <property type="match status" value="1"/>
</dbReference>
<name>A0A8S9Z3J3_9TREM</name>
<evidence type="ECO:0000313" key="12">
    <source>
        <dbReference type="Proteomes" id="UP000822476"/>
    </source>
</evidence>
<dbReference type="GO" id="GO:0034220">
    <property type="term" value="P:monoatomic ion transmembrane transport"/>
    <property type="evidence" value="ECO:0007669"/>
    <property type="project" value="UniProtKB-KW"/>
</dbReference>
<gene>
    <name evidence="9" type="primary">inx</name>
    <name evidence="11" type="ORF">EG68_01303</name>
</gene>
<dbReference type="Proteomes" id="UP000822476">
    <property type="component" value="Unassembled WGS sequence"/>
</dbReference>
<dbReference type="OrthoDB" id="5867527at2759"/>
<evidence type="ECO:0000256" key="7">
    <source>
        <dbReference type="ARBA" id="ARBA00023136"/>
    </source>
</evidence>
<comment type="caution">
    <text evidence="9">Lacks conserved residue(s) required for the propagation of feature annotation.</text>
</comment>